<comment type="caution">
    <text evidence="2">The sequence shown here is derived from an EMBL/GenBank/DDBJ whole genome shotgun (WGS) entry which is preliminary data.</text>
</comment>
<accession>A0ABV0XPQ7</accession>
<proteinExistence type="predicted"/>
<name>A0ABV0XPQ7_9TELE</name>
<feature type="compositionally biased region" description="Basic and acidic residues" evidence="1">
    <location>
        <begin position="1"/>
        <end position="17"/>
    </location>
</feature>
<feature type="region of interest" description="Disordered" evidence="1">
    <location>
        <begin position="1"/>
        <end position="37"/>
    </location>
</feature>
<keyword evidence="3" id="KW-1185">Reference proteome</keyword>
<gene>
    <name evidence="2" type="ORF">AMECASPLE_010773</name>
</gene>
<evidence type="ECO:0000313" key="2">
    <source>
        <dbReference type="EMBL" id="MEQ2283397.1"/>
    </source>
</evidence>
<dbReference type="EMBL" id="JAHRIP010010035">
    <property type="protein sequence ID" value="MEQ2283397.1"/>
    <property type="molecule type" value="Genomic_DNA"/>
</dbReference>
<reference evidence="2 3" key="1">
    <citation type="submission" date="2021-06" db="EMBL/GenBank/DDBJ databases">
        <authorList>
            <person name="Palmer J.M."/>
        </authorList>
    </citation>
    <scope>NUCLEOTIDE SEQUENCE [LARGE SCALE GENOMIC DNA]</scope>
    <source>
        <strain evidence="2 3">AS_MEX2019</strain>
        <tissue evidence="2">Muscle</tissue>
    </source>
</reference>
<protein>
    <submittedName>
        <fullName evidence="2">Uncharacterized protein</fullName>
    </submittedName>
</protein>
<sequence length="111" mass="12623">MATRKFQDHLYHPEMKLKVPPPSESQTLSLLEGPLSPEHSLSNTYLLPHYLLSTAIIKGKRREREISTMNSWVEHKQPSCFLLIKEEARPLSFLLSENSGASPMFISLTTS</sequence>
<evidence type="ECO:0000256" key="1">
    <source>
        <dbReference type="SAM" id="MobiDB-lite"/>
    </source>
</evidence>
<evidence type="ECO:0000313" key="3">
    <source>
        <dbReference type="Proteomes" id="UP001469553"/>
    </source>
</evidence>
<dbReference type="Proteomes" id="UP001469553">
    <property type="component" value="Unassembled WGS sequence"/>
</dbReference>
<organism evidence="2 3">
    <name type="scientific">Ameca splendens</name>
    <dbReference type="NCBI Taxonomy" id="208324"/>
    <lineage>
        <taxon>Eukaryota</taxon>
        <taxon>Metazoa</taxon>
        <taxon>Chordata</taxon>
        <taxon>Craniata</taxon>
        <taxon>Vertebrata</taxon>
        <taxon>Euteleostomi</taxon>
        <taxon>Actinopterygii</taxon>
        <taxon>Neopterygii</taxon>
        <taxon>Teleostei</taxon>
        <taxon>Neoteleostei</taxon>
        <taxon>Acanthomorphata</taxon>
        <taxon>Ovalentaria</taxon>
        <taxon>Atherinomorphae</taxon>
        <taxon>Cyprinodontiformes</taxon>
        <taxon>Goodeidae</taxon>
        <taxon>Ameca</taxon>
    </lineage>
</organism>